<keyword evidence="3" id="KW-1185">Reference proteome</keyword>
<dbReference type="GO" id="GO:0004114">
    <property type="term" value="F:3',5'-cyclic-nucleotide phosphodiesterase activity"/>
    <property type="evidence" value="ECO:0007669"/>
    <property type="project" value="InterPro"/>
</dbReference>
<comment type="caution">
    <text evidence="2">The sequence shown here is derived from an EMBL/GenBank/DDBJ whole genome shotgun (WGS) entry which is preliminary data.</text>
</comment>
<sequence length="459" mass="53976">MKLQQFREPIDQNQSKLQYRFLSQPYSRIHFTKQSLKLPQLYFLYMRNLILNSLFQKQGRFTTLMASLSNDVNHKRANNLYKVRKSKKQNKSICKQAVLERMHVSTLFNILAQNPQLNFLNQMVNSQQQEIKRIIVSSILTTVMGQNFNIFSCFKDRVNTTNDLKDSLCQFILNGLVHACDISNYMIEVGFIYKMVILLTKEFQDQTLKEAAKRLDVTTMLKYRIKLPSIIAKHFSQIHFIENKFPRFAQRSQEKSGDLGRREKEDKQLILVILINIQNNMKKAVKEAERISSKISSPMIVDLFESQGSGLMPYLKNALKTRLALNQAESCFIDFKRSQFPLFAKDRYFEFLEAYNRKSKVDLIRLLSVPLYDIVKASLKDNKPLPFKLYKEMTDAQMVQARLFSQKKMALQSSQTWHQITVKFNFIDPETKKDVVKYNVLERRESDSSEKDWRICKLD</sequence>
<dbReference type="PROSITE" id="PS51845">
    <property type="entry name" value="PDEASE_I_2"/>
    <property type="match status" value="1"/>
</dbReference>
<dbReference type="AlphaFoldDB" id="A0A8S1TW97"/>
<name>A0A8S1TW97_PAROT</name>
<dbReference type="PANTHER" id="PTHR11347">
    <property type="entry name" value="CYCLIC NUCLEOTIDE PHOSPHODIESTERASE"/>
    <property type="match status" value="1"/>
</dbReference>
<evidence type="ECO:0000313" key="2">
    <source>
        <dbReference type="EMBL" id="CAD8156274.1"/>
    </source>
</evidence>
<evidence type="ECO:0000313" key="3">
    <source>
        <dbReference type="Proteomes" id="UP000683925"/>
    </source>
</evidence>
<proteinExistence type="predicted"/>
<dbReference type="EMBL" id="CAJJDP010000032">
    <property type="protein sequence ID" value="CAD8156274.1"/>
    <property type="molecule type" value="Genomic_DNA"/>
</dbReference>
<dbReference type="InterPro" id="IPR002073">
    <property type="entry name" value="PDEase_catalytic_dom"/>
</dbReference>
<protein>
    <recommendedName>
        <fullName evidence="1">PDEase domain-containing protein</fullName>
    </recommendedName>
</protein>
<accession>A0A8S1TW97</accession>
<feature type="domain" description="PDEase" evidence="1">
    <location>
        <begin position="1"/>
        <end position="287"/>
    </location>
</feature>
<organism evidence="2 3">
    <name type="scientific">Paramecium octaurelia</name>
    <dbReference type="NCBI Taxonomy" id="43137"/>
    <lineage>
        <taxon>Eukaryota</taxon>
        <taxon>Sar</taxon>
        <taxon>Alveolata</taxon>
        <taxon>Ciliophora</taxon>
        <taxon>Intramacronucleata</taxon>
        <taxon>Oligohymenophorea</taxon>
        <taxon>Peniculida</taxon>
        <taxon>Parameciidae</taxon>
        <taxon>Paramecium</taxon>
    </lineage>
</organism>
<dbReference type="GO" id="GO:0007165">
    <property type="term" value="P:signal transduction"/>
    <property type="evidence" value="ECO:0007669"/>
    <property type="project" value="InterPro"/>
</dbReference>
<dbReference type="Pfam" id="PF00233">
    <property type="entry name" value="PDEase_I"/>
    <property type="match status" value="1"/>
</dbReference>
<dbReference type="OrthoDB" id="289769at2759"/>
<gene>
    <name evidence="2" type="ORF">POCTA_138.1.T0320020</name>
</gene>
<evidence type="ECO:0000259" key="1">
    <source>
        <dbReference type="PROSITE" id="PS51845"/>
    </source>
</evidence>
<dbReference type="Proteomes" id="UP000683925">
    <property type="component" value="Unassembled WGS sequence"/>
</dbReference>
<reference evidence="2" key="1">
    <citation type="submission" date="2021-01" db="EMBL/GenBank/DDBJ databases">
        <authorList>
            <consortium name="Genoscope - CEA"/>
            <person name="William W."/>
        </authorList>
    </citation>
    <scope>NUCLEOTIDE SEQUENCE</scope>
</reference>